<dbReference type="Proteomes" id="UP000073492">
    <property type="component" value="Unassembled WGS sequence"/>
</dbReference>
<comment type="caution">
    <text evidence="3">The sequence shown here is derived from an EMBL/GenBank/DDBJ whole genome shotgun (WGS) entry which is preliminary data.</text>
</comment>
<evidence type="ECO:0000256" key="1">
    <source>
        <dbReference type="SAM" id="MobiDB-lite"/>
    </source>
</evidence>
<dbReference type="InterPro" id="IPR052523">
    <property type="entry name" value="Trichothecene_AcTrans"/>
</dbReference>
<dbReference type="InterPro" id="IPR000182">
    <property type="entry name" value="GNAT_dom"/>
</dbReference>
<dbReference type="Gene3D" id="3.40.630.30">
    <property type="match status" value="1"/>
</dbReference>
<name>A0A139IPP8_9PEZI</name>
<protein>
    <recommendedName>
        <fullName evidence="2">N-acetyltransferase domain-containing protein</fullName>
    </recommendedName>
</protein>
<dbReference type="PROSITE" id="PS51186">
    <property type="entry name" value="GNAT"/>
    <property type="match status" value="1"/>
</dbReference>
<reference evidence="3 4" key="1">
    <citation type="submission" date="2015-07" db="EMBL/GenBank/DDBJ databases">
        <title>Comparative genomics of the Sigatoka disease complex on banana suggests a link between parallel evolutionary changes in Pseudocercospora fijiensis and Pseudocercospora eumusae and increased virulence on the banana host.</title>
        <authorList>
            <person name="Chang T.-C."/>
            <person name="Salvucci A."/>
            <person name="Crous P.W."/>
            <person name="Stergiopoulos I."/>
        </authorList>
    </citation>
    <scope>NUCLEOTIDE SEQUENCE [LARGE SCALE GENOMIC DNA]</scope>
    <source>
        <strain evidence="3 4">CBS 116634</strain>
    </source>
</reference>
<gene>
    <name evidence="3" type="ORF">AC579_6293</name>
</gene>
<dbReference type="AlphaFoldDB" id="A0A139IPP8"/>
<proteinExistence type="predicted"/>
<dbReference type="InterPro" id="IPR016181">
    <property type="entry name" value="Acyl_CoA_acyltransferase"/>
</dbReference>
<organism evidence="3 4">
    <name type="scientific">Pseudocercospora musae</name>
    <dbReference type="NCBI Taxonomy" id="113226"/>
    <lineage>
        <taxon>Eukaryota</taxon>
        <taxon>Fungi</taxon>
        <taxon>Dikarya</taxon>
        <taxon>Ascomycota</taxon>
        <taxon>Pezizomycotina</taxon>
        <taxon>Dothideomycetes</taxon>
        <taxon>Dothideomycetidae</taxon>
        <taxon>Mycosphaerellales</taxon>
        <taxon>Mycosphaerellaceae</taxon>
        <taxon>Pseudocercospora</taxon>
    </lineage>
</organism>
<dbReference type="EMBL" id="LFZO01000034">
    <property type="protein sequence ID" value="KXT16572.1"/>
    <property type="molecule type" value="Genomic_DNA"/>
</dbReference>
<dbReference type="Pfam" id="PF00583">
    <property type="entry name" value="Acetyltransf_1"/>
    <property type="match status" value="1"/>
</dbReference>
<feature type="region of interest" description="Disordered" evidence="1">
    <location>
        <begin position="98"/>
        <end position="130"/>
    </location>
</feature>
<evidence type="ECO:0000313" key="3">
    <source>
        <dbReference type="EMBL" id="KXT16572.1"/>
    </source>
</evidence>
<dbReference type="STRING" id="113226.A0A139IPP8"/>
<evidence type="ECO:0000313" key="4">
    <source>
        <dbReference type="Proteomes" id="UP000073492"/>
    </source>
</evidence>
<accession>A0A139IPP8</accession>
<dbReference type="PANTHER" id="PTHR42791">
    <property type="entry name" value="GNAT FAMILY ACETYLTRANSFERASE"/>
    <property type="match status" value="1"/>
</dbReference>
<dbReference type="PANTHER" id="PTHR42791:SF1">
    <property type="entry name" value="N-ACETYLTRANSFERASE DOMAIN-CONTAINING PROTEIN"/>
    <property type="match status" value="1"/>
</dbReference>
<dbReference type="OrthoDB" id="2115692at2759"/>
<keyword evidence="4" id="KW-1185">Reference proteome</keyword>
<dbReference type="GO" id="GO:0016747">
    <property type="term" value="F:acyltransferase activity, transferring groups other than amino-acyl groups"/>
    <property type="evidence" value="ECO:0007669"/>
    <property type="project" value="InterPro"/>
</dbReference>
<dbReference type="CDD" id="cd04301">
    <property type="entry name" value="NAT_SF"/>
    <property type="match status" value="1"/>
</dbReference>
<feature type="domain" description="N-acetyltransferase" evidence="2">
    <location>
        <begin position="67"/>
        <end position="251"/>
    </location>
</feature>
<evidence type="ECO:0000259" key="2">
    <source>
        <dbReference type="PROSITE" id="PS51186"/>
    </source>
</evidence>
<sequence length="255" mass="28788">MADRKDSYTLRPLTRSDIPACAHIAGLAFESDRQTQFKARSPKDPYDHEAGMQGALAHWLNQAPGLMDLTVAEDASTKTVIGWVAWVYRGFNSAECHARRDREPNQLQGDDTEDNRPTTPSPMEESATSEISARARLERYTGEHLHFWMKRLMPVGTKCMYISSIVVHPSYQGKGIGSAMIHRGIARADEENVFCWVHASQDGAEVFERQGFKAMGKLELDLDSWNTEGLVPPNGPKWGMHTFKYMRRDAQQLSF</sequence>
<dbReference type="SUPFAM" id="SSF55729">
    <property type="entry name" value="Acyl-CoA N-acyltransferases (Nat)"/>
    <property type="match status" value="1"/>
</dbReference>